<evidence type="ECO:0000256" key="2">
    <source>
        <dbReference type="SAM" id="MobiDB-lite"/>
    </source>
</evidence>
<evidence type="ECO:0000256" key="3">
    <source>
        <dbReference type="SAM" id="Phobius"/>
    </source>
</evidence>
<keyword evidence="3" id="KW-0472">Membrane</keyword>
<feature type="transmembrane region" description="Helical" evidence="3">
    <location>
        <begin position="839"/>
        <end position="860"/>
    </location>
</feature>
<feature type="compositionally biased region" description="Polar residues" evidence="2">
    <location>
        <begin position="1487"/>
        <end position="1501"/>
    </location>
</feature>
<dbReference type="EMBL" id="PEYM01000055">
    <property type="protein sequence ID" value="PIS30434.1"/>
    <property type="molecule type" value="Genomic_DNA"/>
</dbReference>
<dbReference type="Proteomes" id="UP000231343">
    <property type="component" value="Unassembled WGS sequence"/>
</dbReference>
<name>A0A2H0Y1J9_UNCSA</name>
<evidence type="ECO:0000313" key="4">
    <source>
        <dbReference type="EMBL" id="PIS30434.1"/>
    </source>
</evidence>
<accession>A0A2H0Y1J9</accession>
<evidence type="ECO:0000313" key="5">
    <source>
        <dbReference type="Proteomes" id="UP000231343"/>
    </source>
</evidence>
<proteinExistence type="predicted"/>
<feature type="region of interest" description="Disordered" evidence="2">
    <location>
        <begin position="1716"/>
        <end position="1737"/>
    </location>
</feature>
<keyword evidence="3" id="KW-0812">Transmembrane</keyword>
<feature type="compositionally biased region" description="Polar residues" evidence="2">
    <location>
        <begin position="59"/>
        <end position="71"/>
    </location>
</feature>
<feature type="compositionally biased region" description="Acidic residues" evidence="2">
    <location>
        <begin position="72"/>
        <end position="83"/>
    </location>
</feature>
<keyword evidence="3" id="KW-1133">Transmembrane helix</keyword>
<feature type="transmembrane region" description="Helical" evidence="3">
    <location>
        <begin position="1010"/>
        <end position="1033"/>
    </location>
</feature>
<dbReference type="PANTHER" id="PTHR34491">
    <property type="entry name" value="A-TYPE INCLUSION PROTEIN, PUTATIVE-RELATED"/>
    <property type="match status" value="1"/>
</dbReference>
<gene>
    <name evidence="4" type="ORF">COT42_03020</name>
</gene>
<feature type="region of interest" description="Disordered" evidence="2">
    <location>
        <begin position="1487"/>
        <end position="1507"/>
    </location>
</feature>
<evidence type="ECO:0000256" key="1">
    <source>
        <dbReference type="SAM" id="Coils"/>
    </source>
</evidence>
<sequence>MPTGVNQTIDAQKIAELEIQEQLAGAGAAAANYLDPRETSVSETEPTDSADISGPPANSPQANDAISQNAPSEDDETYLENSDDYNNSVHNGHGASSNSGGDALDAIGEIDDIDTGLEEEVLSFNDEAYMVYDEELGYYVPDAESLERWEQFLITQANILAGLIVVLTSQFEARKIAEEAFTGIPIQENKNSYKDVFARKIRFFQKCTQIAISKLYQRINTENQRLLNERLEASKIQRGDWGGFFTDGDIWSSWDKWWNNFKGMGRDIWNYLSGGDYDKEEASNQLHEYDKYLRAAKEALLQMKEIIKSLVELIKSSFSSGKTSEMARSMISGLVQFNNYLDEIAANVARSQQEVMDQLDELDGDEDKGFWENLGDLFVGLFTGDLNKMLDALIGLTDIVSGWLDYIGLGWIMEPLKWGYELIESIPRIIVDLLDMAFKWCAENLGGFGKIFEGANWLMHTVADGINWVCDKMGDWSGLGSINYFATNQYDFFNVLNYIEENDVTKVIEKYRGEILSGSNAYRAYLSLKLLGADLRNISRQKFTELSGIRNDAELLMQSSESVLGHVTQAFDAILSQAMIAVKAHNENTRVLYSFKQLLEACDYKRIASALTVVVFVLGCIYTAGTASAGAIALAAAICALTAALMNAIASYKAGQVKPFNPLAPSVDDIGEYGKNNIGATAVDVINQIDASERMNIAASAYQRGLITRTQDGYYYLDTAQFSVYEINQKILDNALRSVFSLLKNSKDLRNLASAEFTGSAAADSGEALLSNAVENILLQRQIVQQAIKFQHQEIVTAKNIARQAELAARNAVISGLAQAAGALVGAGIGGAISQSLWTVFMAIGSAVASSLCQLLLTLYDPQTAYGMTIPNSNEILNRMLRSKGGDSVECKLDAAELAALGEMLENGVVGTGDGYHGVNVDVLTEIYSKLGAINAAKDAIAKMRALPSQLRAIVKQEFSGTAGGTSGELTNAVNSASFRTLMRVASNMSRFLQEKVKIMNRARDAEKQFYTALATTIINGVIGIAGAAVAGATNGVTSAVAQTANRIATGMTSSCMALVNAIVSVAMSADAAVSGEGFYNNYDAKTTVDQTGRRINNPNNVDERLDRMEYEVLIEMNSSMIETLNGTSDTVSASSTKLSSRLRALYNIREMLATARSLLSASRNQAKSQFTGKKVGELDFGKEAMSNYEEVASSILDSLKTALYVLVERHNQIAEAKKQSILQAINVGISVANFALSLRSSLLNAEQINMQNSHQAESVQSSQFHMTAGEMQEQVTTLGKISSILNVAGDFLVNLVIDPIYDSVANAKGEKASDPKESHSLDVKSSGHKKGNYFDSVSNMDAAINESQFMLALIEQNSAKHAKIVAQSRKLTESFISQVKGLPSLIHGLQNNESSIYSSGTVSAPTATDRTSIVPTGPIDVRQAQVIATNIMHMDGDEQSSAIQRVAQMPDQHGVRLILDHLQRMSADDPGVQALVSQAIASLQVQPQSEPRPTEFQATDDQPPPSTEALMQYADQIELALSALTEQADQTQSEVEVVAHDVEHASERLSEINDQVTAVESQLSGEREPELPELQAQLADLENQRHALQTQLRGLMTRRRDLEAQLAQLRADNVIQREALQENSRQMSDRLVVISHEIEALGDDPDPARLADLRREQQLLQTRLNATRSIIDNDLLGHREQALSQELAETRTNIKRIRGELRPLQERIGQLQREISRREEDQARQPQSSEVLGEQNGMMSSAWNFASELLGLSRRRAEEDLETVAEQSERPAPGTVDTNVILAMRGAQGGRNFHDQYQRAQQEEDFLAGRANHNGHTGVC</sequence>
<feature type="transmembrane region" description="Helical" evidence="3">
    <location>
        <begin position="812"/>
        <end position="833"/>
    </location>
</feature>
<organism evidence="4 5">
    <name type="scientific">Candidatus Saganbacteria bacterium CG08_land_8_20_14_0_20_45_16</name>
    <dbReference type="NCBI Taxonomy" id="2014293"/>
    <lineage>
        <taxon>Bacteria</taxon>
        <taxon>Bacillati</taxon>
        <taxon>Saganbacteria</taxon>
    </lineage>
</organism>
<protein>
    <submittedName>
        <fullName evidence="4">Uncharacterized protein</fullName>
    </submittedName>
</protein>
<feature type="transmembrane region" description="Helical" evidence="3">
    <location>
        <begin position="607"/>
        <end position="625"/>
    </location>
</feature>
<feature type="compositionally biased region" description="Low complexity" evidence="2">
    <location>
        <begin position="86"/>
        <end position="101"/>
    </location>
</feature>
<feature type="coiled-coil region" evidence="1">
    <location>
        <begin position="1515"/>
        <end position="1620"/>
    </location>
</feature>
<keyword evidence="1" id="KW-0175">Coiled coil</keyword>
<dbReference type="PANTHER" id="PTHR34491:SF156">
    <property type="entry name" value="KINESIN MOTOR DOMAIN-CONTAINING PROTEIN"/>
    <property type="match status" value="1"/>
</dbReference>
<feature type="coiled-coil region" evidence="1">
    <location>
        <begin position="1681"/>
        <end position="1715"/>
    </location>
</feature>
<feature type="region of interest" description="Disordered" evidence="2">
    <location>
        <begin position="24"/>
        <end position="106"/>
    </location>
</feature>
<comment type="caution">
    <text evidence="4">The sequence shown here is derived from an EMBL/GenBank/DDBJ whole genome shotgun (WGS) entry which is preliminary data.</text>
</comment>
<reference evidence="4 5" key="1">
    <citation type="submission" date="2017-09" db="EMBL/GenBank/DDBJ databases">
        <title>Depth-based differentiation of microbial function through sediment-hosted aquifers and enrichment of novel symbionts in the deep terrestrial subsurface.</title>
        <authorList>
            <person name="Probst A.J."/>
            <person name="Ladd B."/>
            <person name="Jarett J.K."/>
            <person name="Geller-Mcgrath D.E."/>
            <person name="Sieber C.M."/>
            <person name="Emerson J.B."/>
            <person name="Anantharaman K."/>
            <person name="Thomas B.C."/>
            <person name="Malmstrom R."/>
            <person name="Stieglmeier M."/>
            <person name="Klingl A."/>
            <person name="Woyke T."/>
            <person name="Ryan C.M."/>
            <person name="Banfield J.F."/>
        </authorList>
    </citation>
    <scope>NUCLEOTIDE SEQUENCE [LARGE SCALE GENOMIC DNA]</scope>
    <source>
        <strain evidence="4">CG08_land_8_20_14_0_20_45_16</strain>
    </source>
</reference>